<keyword evidence="15" id="KW-1185">Reference proteome</keyword>
<dbReference type="GO" id="GO:0005634">
    <property type="term" value="C:nucleus"/>
    <property type="evidence" value="ECO:0007669"/>
    <property type="project" value="UniProtKB-UniRule"/>
</dbReference>
<comment type="catalytic activity">
    <reaction evidence="10 11">
        <text>a 5-hydroxymethyl-2'-deoxycytidine in DNA + 2-oxoglutarate + O2 = a 5-formyl-2'-deoxycytidine in DNA + succinate + CO2 + H2O</text>
        <dbReference type="Rhea" id="RHEA:53828"/>
        <dbReference type="Rhea" id="RHEA-COMP:13315"/>
        <dbReference type="Rhea" id="RHEA-COMP:13656"/>
        <dbReference type="ChEBI" id="CHEBI:15377"/>
        <dbReference type="ChEBI" id="CHEBI:15379"/>
        <dbReference type="ChEBI" id="CHEBI:16526"/>
        <dbReference type="ChEBI" id="CHEBI:16810"/>
        <dbReference type="ChEBI" id="CHEBI:30031"/>
        <dbReference type="ChEBI" id="CHEBI:136731"/>
        <dbReference type="ChEBI" id="CHEBI:137731"/>
        <dbReference type="EC" id="1.14.11.80"/>
    </reaction>
</comment>
<evidence type="ECO:0000256" key="3">
    <source>
        <dbReference type="ARBA" id="ARBA00022454"/>
    </source>
</evidence>
<keyword evidence="6 11" id="KW-0223">Dioxygenase</keyword>
<dbReference type="InterPro" id="IPR046942">
    <property type="entry name" value="TET_oxygenase"/>
</dbReference>
<reference evidence="14 15" key="1">
    <citation type="journal article" date="2018" name="Gigascience">
        <title>Genomes of trombidid mites reveal novel predicted allergens and laterally-transferred genes associated with secondary metabolism.</title>
        <authorList>
            <person name="Dong X."/>
            <person name="Chaisiri K."/>
            <person name="Xia D."/>
            <person name="Armstrong S.D."/>
            <person name="Fang Y."/>
            <person name="Donnelly M.J."/>
            <person name="Kadowaki T."/>
            <person name="McGarry J.W."/>
            <person name="Darby A.C."/>
            <person name="Makepeace B.L."/>
        </authorList>
    </citation>
    <scope>NUCLEOTIDE SEQUENCE [LARGE SCALE GENOMIC DNA]</scope>
    <source>
        <strain evidence="14">UoL-WK</strain>
    </source>
</reference>
<feature type="compositionally biased region" description="Polar residues" evidence="12">
    <location>
        <begin position="39"/>
        <end position="56"/>
    </location>
</feature>
<dbReference type="STRING" id="1965070.A0A3S3PHM9"/>
<feature type="region of interest" description="Disordered" evidence="12">
    <location>
        <begin position="170"/>
        <end position="339"/>
    </location>
</feature>
<keyword evidence="5 11" id="KW-0862">Zinc</keyword>
<evidence type="ECO:0000256" key="10">
    <source>
        <dbReference type="ARBA" id="ARBA00049431"/>
    </source>
</evidence>
<feature type="compositionally biased region" description="Polar residues" evidence="12">
    <location>
        <begin position="299"/>
        <end position="335"/>
    </location>
</feature>
<comment type="caution">
    <text evidence="14">The sequence shown here is derived from an EMBL/GenBank/DDBJ whole genome shotgun (WGS) entry which is preliminary data.</text>
</comment>
<evidence type="ECO:0000256" key="8">
    <source>
        <dbReference type="ARBA" id="ARBA00023004"/>
    </source>
</evidence>
<evidence type="ECO:0000256" key="5">
    <source>
        <dbReference type="ARBA" id="ARBA00022833"/>
    </source>
</evidence>
<evidence type="ECO:0000313" key="14">
    <source>
        <dbReference type="EMBL" id="RWS09818.1"/>
    </source>
</evidence>
<evidence type="ECO:0000256" key="7">
    <source>
        <dbReference type="ARBA" id="ARBA00023002"/>
    </source>
</evidence>
<feature type="compositionally biased region" description="Polar residues" evidence="12">
    <location>
        <begin position="170"/>
        <end position="188"/>
    </location>
</feature>
<evidence type="ECO:0000313" key="15">
    <source>
        <dbReference type="Proteomes" id="UP000285301"/>
    </source>
</evidence>
<dbReference type="Pfam" id="PF12851">
    <property type="entry name" value="Tet_JBP"/>
    <property type="match status" value="1"/>
</dbReference>
<evidence type="ECO:0000256" key="1">
    <source>
        <dbReference type="ARBA" id="ARBA00004286"/>
    </source>
</evidence>
<evidence type="ECO:0000256" key="9">
    <source>
        <dbReference type="ARBA" id="ARBA00047840"/>
    </source>
</evidence>
<proteinExistence type="inferred from homology"/>
<evidence type="ECO:0000256" key="12">
    <source>
        <dbReference type="SAM" id="MobiDB-lite"/>
    </source>
</evidence>
<dbReference type="EMBL" id="NCKU01002333">
    <property type="protein sequence ID" value="RWS09818.1"/>
    <property type="molecule type" value="Genomic_DNA"/>
</dbReference>
<feature type="region of interest" description="Disordered" evidence="12">
    <location>
        <begin position="39"/>
        <end position="84"/>
    </location>
</feature>
<feature type="compositionally biased region" description="Low complexity" evidence="12">
    <location>
        <begin position="107"/>
        <end position="133"/>
    </location>
</feature>
<keyword evidence="4 11" id="KW-0479">Metal-binding</keyword>
<comment type="similarity">
    <text evidence="2 11">Belongs to the TET family.</text>
</comment>
<dbReference type="GO" id="GO:0040029">
    <property type="term" value="P:epigenetic regulation of gene expression"/>
    <property type="evidence" value="ECO:0007669"/>
    <property type="project" value="InterPro"/>
</dbReference>
<dbReference type="EC" id="1.14.11.80" evidence="11"/>
<gene>
    <name evidence="14" type="ORF">B4U79_04649</name>
</gene>
<evidence type="ECO:0000256" key="2">
    <source>
        <dbReference type="ARBA" id="ARBA00007502"/>
    </source>
</evidence>
<sequence>MLGSLEVLGKGSISLLTYPDFGSKSDGHINHQFGDVSQQAAPPFTNFHSHPMSGSYNGHILSPNDARPPVPGVEDNINHSDPANRHQMMNHRLKSLIQSRQSNKGLNNSNGPSAPGYPSSGPSVPSSNFSGGNFQMSQQSTNSPSISPHYMNTSSLTTHAEVGSFGQIAWSSPDTENAQNGDGSASGENKTDRRPFSAIDGHNGLNYNYSHYERNTPSDATYSTSDSGQTSNTNGSAAQYLPSYSTSNTPTNQSQQYSPLAQSPSLPQRPQSHTSAQEVPSFQPQSQSSATSPARSKSVESIQGGTEANNGLQNNASTNSSMNDESTDQQSQPFLSNTTTSMNTYTNIISTFNTGSNSYSSTMPSSPTYLLPPPPPPPHFGFYASGNQTVIMTSVPGTGLESSKSFSPVTTGVGHYMGIECGRTVDQVDSSSSTSFGLLDLNSYTSNKSDPPSSSASSTSSFLTSESQITAIPPSNVLPPVSLLLPSFREHGWWEKMKGTTYSSSFTNIGGKMEVSDSNIETMDCSNYSHLGFGHSLREIKALLQMRSGFFASEVRVEAIVETNREGKTREGCPLAKWIIRRSDYNEKLLALVKQKNDDSSQKLIYVIVAIVIWDGIAPQFADFLYDLIVYKTAHFGMSTERRCALNEKRTCACQGIDPETRGACYSFGCSWSMFSNGCKFGRSKEENIRKFRLTEKSEELELDHTLQKLATLITPLYQMLAPEAFENQISTSYATDCRIGYSQISPFSGVTACLDFCAHNHKDMHNIDKGCTVIVTLKNESINDEQFHVLSKYTLAAYVENSFNHLSNRGAQHYIEPVKTFPQLKRLRMTPLLSCRKRNRQRRINRKSVDAVKKFLFRNEPSDYESKTASFSIPDSETMANENLSSFSTPTKPIRRFVVNEDSSETVIYEFDSDNEDGIKDEQMGGVGIALSHGSILFECAKHETHSTTPLRNPNRKKPSRISLVFYQHKNLDKIKHGKYERSFNIKQSK</sequence>
<evidence type="ECO:0000259" key="13">
    <source>
        <dbReference type="SMART" id="SM01333"/>
    </source>
</evidence>
<keyword evidence="3" id="KW-0158">Chromosome</keyword>
<dbReference type="InterPro" id="IPR040175">
    <property type="entry name" value="TET1/2/3"/>
</dbReference>
<dbReference type="AlphaFoldDB" id="A0A3S3PHM9"/>
<accession>A0A3S3PHM9</accession>
<dbReference type="PANTHER" id="PTHR23358">
    <property type="entry name" value="METHYLCYTOSINE DIOXYGENASE TET"/>
    <property type="match status" value="1"/>
</dbReference>
<comment type="catalytic activity">
    <reaction evidence="11">
        <text>a 5-methyl-2'-deoxycytidine in DNA + 2-oxoglutarate + O2 = a 5-hydroxymethyl-2'-deoxycytidine in DNA + succinate + CO2</text>
        <dbReference type="Rhea" id="RHEA:52636"/>
        <dbReference type="Rhea" id="RHEA-COMP:11370"/>
        <dbReference type="Rhea" id="RHEA-COMP:13315"/>
        <dbReference type="ChEBI" id="CHEBI:15379"/>
        <dbReference type="ChEBI" id="CHEBI:16526"/>
        <dbReference type="ChEBI" id="CHEBI:16810"/>
        <dbReference type="ChEBI" id="CHEBI:30031"/>
        <dbReference type="ChEBI" id="CHEBI:85454"/>
        <dbReference type="ChEBI" id="CHEBI:136731"/>
        <dbReference type="EC" id="1.14.11.80"/>
    </reaction>
</comment>
<feature type="compositionally biased region" description="Polar residues" evidence="12">
    <location>
        <begin position="217"/>
        <end position="278"/>
    </location>
</feature>
<feature type="region of interest" description="Disordered" evidence="12">
    <location>
        <begin position="102"/>
        <end position="152"/>
    </location>
</feature>
<dbReference type="GO" id="GO:0005694">
    <property type="term" value="C:chromosome"/>
    <property type="evidence" value="ECO:0007669"/>
    <property type="project" value="UniProtKB-SubCell"/>
</dbReference>
<dbReference type="GO" id="GO:0045944">
    <property type="term" value="P:positive regulation of transcription by RNA polymerase II"/>
    <property type="evidence" value="ECO:0007669"/>
    <property type="project" value="TreeGrafter"/>
</dbReference>
<evidence type="ECO:0000256" key="4">
    <source>
        <dbReference type="ARBA" id="ARBA00022723"/>
    </source>
</evidence>
<feature type="compositionally biased region" description="Polar residues" evidence="12">
    <location>
        <begin position="134"/>
        <end position="152"/>
    </location>
</feature>
<dbReference type="Proteomes" id="UP000285301">
    <property type="component" value="Unassembled WGS sequence"/>
</dbReference>
<keyword evidence="8 11" id="KW-0408">Iron</keyword>
<dbReference type="GO" id="GO:0141166">
    <property type="term" value="P:chromosomal 5-methylcytosine DNA demethylation pathway"/>
    <property type="evidence" value="ECO:0007669"/>
    <property type="project" value="UniProtKB-UniRule"/>
</dbReference>
<comment type="subcellular location">
    <subcellularLocation>
        <location evidence="1">Chromosome</location>
    </subcellularLocation>
</comment>
<protein>
    <recommendedName>
        <fullName evidence="11">Methylcytosine dioxygenase TET</fullName>
        <ecNumber evidence="11">1.14.11.80</ecNumber>
    </recommendedName>
</protein>
<dbReference type="SMART" id="SM01333">
    <property type="entry name" value="Tet_JBP"/>
    <property type="match status" value="1"/>
</dbReference>
<dbReference type="GO" id="GO:0070579">
    <property type="term" value="F:DNA 5-methylcytosine dioxygenase activity"/>
    <property type="evidence" value="ECO:0007669"/>
    <property type="project" value="UniProtKB-UniRule"/>
</dbReference>
<dbReference type="PANTHER" id="PTHR23358:SF6">
    <property type="entry name" value="METHYLCYTOSINE DIOXYGENASE TET"/>
    <property type="match status" value="1"/>
</dbReference>
<comment type="function">
    <text evidence="11">Dioxygenase that catalyzes the conversion of the modified genomic base 5-methylcytosine (5mC) into 5-hydroxymethylcytosine (5hmC) and plays a key role in epigenetic chromatin reprogramming during embryonic development.</text>
</comment>
<dbReference type="OrthoDB" id="8854879at2759"/>
<comment type="cofactor">
    <cofactor evidence="11">
        <name>Fe(2+)</name>
        <dbReference type="ChEBI" id="CHEBI:29033"/>
    </cofactor>
    <text evidence="11">Binds 1 Fe(2+) ion per subunit.</text>
</comment>
<keyword evidence="7 11" id="KW-0560">Oxidoreductase</keyword>
<dbReference type="InterPro" id="IPR024779">
    <property type="entry name" value="2OGFeDO_JBP1/TET_oxygenase_dom"/>
</dbReference>
<evidence type="ECO:0000256" key="11">
    <source>
        <dbReference type="RuleBase" id="RU367064"/>
    </source>
</evidence>
<comment type="catalytic activity">
    <reaction evidence="9 11">
        <text>a 5-formyl-2'-deoxycytidine in DNA + 2-oxoglutarate + O2 = a 5-carboxyl-2'-deoxycytidine in DNA + succinate + CO2 + H(+)</text>
        <dbReference type="Rhea" id="RHEA:53832"/>
        <dbReference type="Rhea" id="RHEA-COMP:13656"/>
        <dbReference type="Rhea" id="RHEA-COMP:13657"/>
        <dbReference type="ChEBI" id="CHEBI:15378"/>
        <dbReference type="ChEBI" id="CHEBI:15379"/>
        <dbReference type="ChEBI" id="CHEBI:16526"/>
        <dbReference type="ChEBI" id="CHEBI:16810"/>
        <dbReference type="ChEBI" id="CHEBI:30031"/>
        <dbReference type="ChEBI" id="CHEBI:137731"/>
        <dbReference type="ChEBI" id="CHEBI:137732"/>
        <dbReference type="EC" id="1.14.11.80"/>
    </reaction>
</comment>
<feature type="compositionally biased region" description="Low complexity" evidence="12">
    <location>
        <begin position="280"/>
        <end position="296"/>
    </location>
</feature>
<feature type="domain" description="Methylcytosine dioxygenase TET1-3 oxygenase" evidence="13">
    <location>
        <begin position="671"/>
        <end position="971"/>
    </location>
</feature>
<name>A0A3S3PHM9_9ACAR</name>
<evidence type="ECO:0000256" key="6">
    <source>
        <dbReference type="ARBA" id="ARBA00022964"/>
    </source>
</evidence>
<dbReference type="GO" id="GO:0008270">
    <property type="term" value="F:zinc ion binding"/>
    <property type="evidence" value="ECO:0007669"/>
    <property type="project" value="UniProtKB-UniRule"/>
</dbReference>
<organism evidence="14 15">
    <name type="scientific">Dinothrombium tinctorium</name>
    <dbReference type="NCBI Taxonomy" id="1965070"/>
    <lineage>
        <taxon>Eukaryota</taxon>
        <taxon>Metazoa</taxon>
        <taxon>Ecdysozoa</taxon>
        <taxon>Arthropoda</taxon>
        <taxon>Chelicerata</taxon>
        <taxon>Arachnida</taxon>
        <taxon>Acari</taxon>
        <taxon>Acariformes</taxon>
        <taxon>Trombidiformes</taxon>
        <taxon>Prostigmata</taxon>
        <taxon>Anystina</taxon>
        <taxon>Parasitengona</taxon>
        <taxon>Trombidioidea</taxon>
        <taxon>Trombidiidae</taxon>
        <taxon>Dinothrombium</taxon>
    </lineage>
</organism>
<comment type="cofactor">
    <cofactor evidence="11">
        <name>Zn(2+)</name>
        <dbReference type="ChEBI" id="CHEBI:29105"/>
    </cofactor>
    <text evidence="11">The zinc ions have a structural role.</text>
</comment>